<comment type="subunit">
    <text evidence="6">V-ATPase is a heteromultimeric enzyme made up of two complexes: the ATP-hydrolytic V1 complex and the proton translocation V0 complex. The V1 complex consists of three catalytic AB heterodimers that form a heterohexamer, three peripheral stalks each consisting of EG heterodimers, one central rotor including subunits D and F, and the regulatory subunits C and H. The proton translocation complex V0 consists of the proton transport subunit a, a ring of proteolipid subunits c9c'', rotary subunit d, subunits e and f, and two accessory subunits.</text>
</comment>
<comment type="function">
    <text evidence="6">Subunit of the V1 complex of vacuolar(H+)-ATPase (V-ATPase), a multisubunit enzyme composed of a peripheral complex (V1) that hydrolyzes ATP and a membrane integral complex (V0) that translocates protons. V-ATPase is responsible for acidifying and maintaining the pH of intracellular compartments and in some cell types, is targeted to the plasma membrane, where it is responsible for acidifying the extracellular environment. Subunit C is necessary for the assembly of the catalytic sector of the enzyme and is likely to have a specific function in its catalytic activity.</text>
</comment>
<name>A0A8X6YWA1_9ARAC</name>
<evidence type="ECO:0000256" key="2">
    <source>
        <dbReference type="ARBA" id="ARBA00022448"/>
    </source>
</evidence>
<dbReference type="Gene3D" id="3.30.70.1180">
    <property type="entry name" value="Vacuolar atp synthase subunit c, domain 1"/>
    <property type="match status" value="1"/>
</dbReference>
<evidence type="ECO:0000256" key="4">
    <source>
        <dbReference type="ARBA" id="ARBA00023065"/>
    </source>
</evidence>
<dbReference type="EMBL" id="BMAV01022881">
    <property type="protein sequence ID" value="GFY78238.1"/>
    <property type="molecule type" value="Genomic_DNA"/>
</dbReference>
<evidence type="ECO:0000313" key="8">
    <source>
        <dbReference type="EMBL" id="GFY78238.1"/>
    </source>
</evidence>
<dbReference type="FunFam" id="3.30.70.100:FF:000002">
    <property type="entry name" value="V-type proton ATPase subunit C"/>
    <property type="match status" value="1"/>
</dbReference>
<feature type="region of interest" description="Disordered" evidence="7">
    <location>
        <begin position="1"/>
        <end position="74"/>
    </location>
</feature>
<evidence type="ECO:0000313" key="9">
    <source>
        <dbReference type="Proteomes" id="UP000886998"/>
    </source>
</evidence>
<feature type="compositionally biased region" description="Basic and acidic residues" evidence="7">
    <location>
        <begin position="9"/>
        <end position="35"/>
    </location>
</feature>
<protein>
    <recommendedName>
        <fullName evidence="5 6">V-type proton ATPase subunit C</fullName>
    </recommendedName>
</protein>
<organism evidence="8 9">
    <name type="scientific">Trichonephila inaurata madagascariensis</name>
    <dbReference type="NCBI Taxonomy" id="2747483"/>
    <lineage>
        <taxon>Eukaryota</taxon>
        <taxon>Metazoa</taxon>
        <taxon>Ecdysozoa</taxon>
        <taxon>Arthropoda</taxon>
        <taxon>Chelicerata</taxon>
        <taxon>Arachnida</taxon>
        <taxon>Araneae</taxon>
        <taxon>Araneomorphae</taxon>
        <taxon>Entelegynae</taxon>
        <taxon>Araneoidea</taxon>
        <taxon>Nephilidae</taxon>
        <taxon>Trichonephila</taxon>
        <taxon>Trichonephila inaurata</taxon>
    </lineage>
</organism>
<keyword evidence="4 6" id="KW-0406">Ion transport</keyword>
<proteinExistence type="inferred from homology"/>
<dbReference type="AlphaFoldDB" id="A0A8X6YWA1"/>
<accession>A0A8X6YWA1</accession>
<dbReference type="CDD" id="cd14785">
    <property type="entry name" value="V-ATPase_C"/>
    <property type="match status" value="1"/>
</dbReference>
<sequence>MTDTIKNNNKTDKEEAGVTSKSDKEELSEKDKPESAEDENDSTKANVSSVLKKNVHEKEESSENEESDESDSDGADIDAQAEFLRKQKSLLELVSRVEKDQSSYAPMRPCNSCEFPDPYPRRLGAFCWRVCPAFRTKKKIPKEFWIISTPGNPTPKEALENLKKETQLKKLSMNYKFHIPKLKVGTLDELIYLTEELKQLDTYTEEVIRKFADFSHKVLKDKENYEEEYFQVNHTGVETYITRFSWNPVKYGVKKPLSVLHDLMRAEIRKFDENLKKRINDFEELDRNLQKIEKQKKGNLLTRSLYGIVKADDFVLNSSYLITLLVVVPNQEQKNWMKSYHTLAEMVVPHSSEKLFEDKTHTLYSVVLCRKNVDEFKINARQKRFIVRDFEYSDDVMEEERDIQKKLKRMKEEQVVALCRWIKANFSDLFSSWMHVKAMQVFVETNLRYGLPSDFLPMILIPTRSSNKKILKERLGELYHDLDSELAYGQAKDIPGTLTGYDISEYLPYVFYKFKIDMLYRKQT</sequence>
<dbReference type="Gene3D" id="1.20.1460.10">
    <property type="entry name" value="subunit c (vma5p) of the yeast v-atpase, domain 2"/>
    <property type="match status" value="1"/>
</dbReference>
<dbReference type="GO" id="GO:0046961">
    <property type="term" value="F:proton-transporting ATPase activity, rotational mechanism"/>
    <property type="evidence" value="ECO:0007669"/>
    <property type="project" value="InterPro"/>
</dbReference>
<dbReference type="PANTHER" id="PTHR10137">
    <property type="entry name" value="V-TYPE PROTON ATPASE SUBUNIT C"/>
    <property type="match status" value="1"/>
</dbReference>
<evidence type="ECO:0000256" key="5">
    <source>
        <dbReference type="ARBA" id="ARBA00071118"/>
    </source>
</evidence>
<comment type="caution">
    <text evidence="8">The sequence shown here is derived from an EMBL/GenBank/DDBJ whole genome shotgun (WGS) entry which is preliminary data.</text>
</comment>
<dbReference type="GO" id="GO:0000221">
    <property type="term" value="C:vacuolar proton-transporting V-type ATPase, V1 domain"/>
    <property type="evidence" value="ECO:0007669"/>
    <property type="project" value="TreeGrafter"/>
</dbReference>
<dbReference type="InterPro" id="IPR004907">
    <property type="entry name" value="ATPase_V1-cplx_csu"/>
</dbReference>
<feature type="compositionally biased region" description="Acidic residues" evidence="7">
    <location>
        <begin position="62"/>
        <end position="74"/>
    </location>
</feature>
<dbReference type="PANTHER" id="PTHR10137:SF0">
    <property type="entry name" value="V-TYPE PROTON ATPASE SUBUNIT C"/>
    <property type="match status" value="1"/>
</dbReference>
<gene>
    <name evidence="8" type="primary">ATP6V1C1</name>
    <name evidence="8" type="ORF">TNIN_155331</name>
</gene>
<dbReference type="OrthoDB" id="6605928at2759"/>
<keyword evidence="3 6" id="KW-0375">Hydrogen ion transport</keyword>
<evidence type="ECO:0000256" key="3">
    <source>
        <dbReference type="ARBA" id="ARBA00022781"/>
    </source>
</evidence>
<keyword evidence="2 6" id="KW-0813">Transport</keyword>
<dbReference type="Proteomes" id="UP000886998">
    <property type="component" value="Unassembled WGS sequence"/>
</dbReference>
<comment type="similarity">
    <text evidence="1 6">Belongs to the V-ATPase C subunit family.</text>
</comment>
<evidence type="ECO:0000256" key="1">
    <source>
        <dbReference type="ARBA" id="ARBA00006138"/>
    </source>
</evidence>
<dbReference type="Gene3D" id="3.30.70.100">
    <property type="match status" value="1"/>
</dbReference>
<evidence type="ECO:0000256" key="7">
    <source>
        <dbReference type="SAM" id="MobiDB-lite"/>
    </source>
</evidence>
<reference evidence="8" key="1">
    <citation type="submission" date="2020-08" db="EMBL/GenBank/DDBJ databases">
        <title>Multicomponent nature underlies the extraordinary mechanical properties of spider dragline silk.</title>
        <authorList>
            <person name="Kono N."/>
            <person name="Nakamura H."/>
            <person name="Mori M."/>
            <person name="Yoshida Y."/>
            <person name="Ohtoshi R."/>
            <person name="Malay A.D."/>
            <person name="Moran D.A.P."/>
            <person name="Tomita M."/>
            <person name="Numata K."/>
            <person name="Arakawa K."/>
        </authorList>
    </citation>
    <scope>NUCLEOTIDE SEQUENCE</scope>
</reference>
<dbReference type="SUPFAM" id="SSF118203">
    <property type="entry name" value="Vacuolar ATP synthase subunit C"/>
    <property type="match status" value="1"/>
</dbReference>
<keyword evidence="9" id="KW-1185">Reference proteome</keyword>
<dbReference type="GO" id="GO:0005765">
    <property type="term" value="C:lysosomal membrane"/>
    <property type="evidence" value="ECO:0007669"/>
    <property type="project" value="TreeGrafter"/>
</dbReference>
<dbReference type="InterPro" id="IPR036132">
    <property type="entry name" value="Vac_ATP_synth_c_sf"/>
</dbReference>
<evidence type="ECO:0000256" key="6">
    <source>
        <dbReference type="RuleBase" id="RU364010"/>
    </source>
</evidence>
<dbReference type="Pfam" id="PF03223">
    <property type="entry name" value="V-ATPase_C"/>
    <property type="match status" value="1"/>
</dbReference>